<keyword evidence="2" id="KW-0067">ATP-binding</keyword>
<dbReference type="PANTHER" id="PTHR32309">
    <property type="entry name" value="TYROSINE-PROTEIN KINASE"/>
    <property type="match status" value="1"/>
</dbReference>
<dbReference type="CDD" id="cd05387">
    <property type="entry name" value="BY-kinase"/>
    <property type="match status" value="1"/>
</dbReference>
<evidence type="ECO:0000256" key="4">
    <source>
        <dbReference type="SAM" id="Phobius"/>
    </source>
</evidence>
<dbReference type="InterPro" id="IPR027417">
    <property type="entry name" value="P-loop_NTPase"/>
</dbReference>
<dbReference type="PANTHER" id="PTHR32309:SF13">
    <property type="entry name" value="FERRIC ENTEROBACTIN TRANSPORT PROTEIN FEPE"/>
    <property type="match status" value="1"/>
</dbReference>
<evidence type="ECO:0000256" key="3">
    <source>
        <dbReference type="SAM" id="MobiDB-lite"/>
    </source>
</evidence>
<name>A0A848DEV3_9PSEU</name>
<feature type="transmembrane region" description="Helical" evidence="4">
    <location>
        <begin position="209"/>
        <end position="228"/>
    </location>
</feature>
<dbReference type="SUPFAM" id="SSF52540">
    <property type="entry name" value="P-loop containing nucleoside triphosphate hydrolases"/>
    <property type="match status" value="1"/>
</dbReference>
<feature type="compositionally biased region" description="Low complexity" evidence="3">
    <location>
        <begin position="463"/>
        <end position="479"/>
    </location>
</feature>
<organism evidence="5 6">
    <name type="scientific">Pseudonocardia bannensis</name>
    <dbReference type="NCBI Taxonomy" id="630973"/>
    <lineage>
        <taxon>Bacteria</taxon>
        <taxon>Bacillati</taxon>
        <taxon>Actinomycetota</taxon>
        <taxon>Actinomycetes</taxon>
        <taxon>Pseudonocardiales</taxon>
        <taxon>Pseudonocardiaceae</taxon>
        <taxon>Pseudonocardia</taxon>
    </lineage>
</organism>
<keyword evidence="1" id="KW-0547">Nucleotide-binding</keyword>
<sequence length="490" mass="52108">MSPLQAQLDRVRRRQWLVIAIMVVAMAGAVAFSLIAGTSYTGRAALSVTSDRTPEQDASLARGYVEYFNQDFAQDTLRERTGLPSTVSFEARNSATSPIMYIEATASEVEQATEAARALATAFREEINRGVAQQTEQQIADLRAELDTARARLAEVPANGQQSSLLSNEIGNIQSRIQQIQTDTFNNQLKELSLNAGVTSKSSNVVQNAVLGLVGGFILGVVAALVLASAEDRLVSPQQVRERLGLDTLARIKRGGGEEQREQQLKSLANVVSLSDMSRPAILAVTSVRSAELSAEVAESLAFYRAQQGERTLLIRADLESARSRGAHTGRPGLGDFLAGGPGVRLQPFVLPSGLGRMLVLPAGSSRDDPYALFGPERFHDAIQQASHLADLIVIDAPAIVDAAEAQVICASADRTILVVAEGTTRASDAVEARERLDRVHAQILGAVIGQVGAERTESSAARRAASALPAGAPGNSSSNGVYDEMDVRA</sequence>
<feature type="transmembrane region" description="Helical" evidence="4">
    <location>
        <begin position="16"/>
        <end position="36"/>
    </location>
</feature>
<keyword evidence="4" id="KW-1133">Transmembrane helix</keyword>
<keyword evidence="4" id="KW-0472">Membrane</keyword>
<evidence type="ECO:0000256" key="1">
    <source>
        <dbReference type="ARBA" id="ARBA00022741"/>
    </source>
</evidence>
<dbReference type="AlphaFoldDB" id="A0A848DEV3"/>
<evidence type="ECO:0000256" key="2">
    <source>
        <dbReference type="ARBA" id="ARBA00022840"/>
    </source>
</evidence>
<gene>
    <name evidence="5" type="ORF">HF519_05995</name>
</gene>
<evidence type="ECO:0000313" key="5">
    <source>
        <dbReference type="EMBL" id="NMH91152.1"/>
    </source>
</evidence>
<proteinExistence type="predicted"/>
<dbReference type="RefSeq" id="WP_169410917.1">
    <property type="nucleotide sequence ID" value="NZ_JAAXKZ010000013.1"/>
</dbReference>
<protein>
    <submittedName>
        <fullName evidence="5">Uncharacterized protein</fullName>
    </submittedName>
</protein>
<dbReference type="InterPro" id="IPR050445">
    <property type="entry name" value="Bact_polysacc_biosynth/exp"/>
</dbReference>
<reference evidence="5 6" key="1">
    <citation type="submission" date="2020-04" db="EMBL/GenBank/DDBJ databases">
        <authorList>
            <person name="Klaysubun C."/>
            <person name="Duangmal K."/>
            <person name="Lipun K."/>
        </authorList>
    </citation>
    <scope>NUCLEOTIDE SEQUENCE [LARGE SCALE GENOMIC DNA]</scope>
    <source>
        <strain evidence="5 6">DSM 45300</strain>
    </source>
</reference>
<dbReference type="InterPro" id="IPR005702">
    <property type="entry name" value="Wzc-like_C"/>
</dbReference>
<keyword evidence="6" id="KW-1185">Reference proteome</keyword>
<comment type="caution">
    <text evidence="5">The sequence shown here is derived from an EMBL/GenBank/DDBJ whole genome shotgun (WGS) entry which is preliminary data.</text>
</comment>
<dbReference type="EMBL" id="JAAXKZ010000013">
    <property type="protein sequence ID" value="NMH91152.1"/>
    <property type="molecule type" value="Genomic_DNA"/>
</dbReference>
<feature type="region of interest" description="Disordered" evidence="3">
    <location>
        <begin position="463"/>
        <end position="490"/>
    </location>
</feature>
<keyword evidence="4" id="KW-0812">Transmembrane</keyword>
<accession>A0A848DEV3</accession>
<evidence type="ECO:0000313" key="6">
    <source>
        <dbReference type="Proteomes" id="UP000586918"/>
    </source>
</evidence>
<dbReference type="Proteomes" id="UP000586918">
    <property type="component" value="Unassembled WGS sequence"/>
</dbReference>
<dbReference type="Gene3D" id="3.40.50.300">
    <property type="entry name" value="P-loop containing nucleotide triphosphate hydrolases"/>
    <property type="match status" value="1"/>
</dbReference>